<dbReference type="Gene3D" id="2.160.20.10">
    <property type="entry name" value="Single-stranded right-handed beta-helix, Pectin lyase-like"/>
    <property type="match status" value="1"/>
</dbReference>
<dbReference type="SUPFAM" id="SSF51110">
    <property type="entry name" value="alpha-D-mannose-specific plant lectins"/>
    <property type="match status" value="1"/>
</dbReference>
<dbReference type="SUPFAM" id="SSF51126">
    <property type="entry name" value="Pectin lyase-like"/>
    <property type="match status" value="1"/>
</dbReference>
<dbReference type="InterPro" id="IPR011050">
    <property type="entry name" value="Pectin_lyase_fold/virulence"/>
</dbReference>
<dbReference type="EMBL" id="CENE01000019">
    <property type="protein sequence ID" value="CEQ42024.1"/>
    <property type="molecule type" value="Genomic_DNA"/>
</dbReference>
<reference evidence="3" key="1">
    <citation type="submission" date="2015-02" db="EMBL/GenBank/DDBJ databases">
        <authorList>
            <person name="Gon?alves P."/>
        </authorList>
    </citation>
    <scope>NUCLEOTIDE SEQUENCE [LARGE SCALE GENOMIC DNA]</scope>
</reference>
<keyword evidence="3" id="KW-1185">Reference proteome</keyword>
<name>A0A0D6EPZ4_SPOSA</name>
<evidence type="ECO:0000313" key="2">
    <source>
        <dbReference type="EMBL" id="CEQ42024.1"/>
    </source>
</evidence>
<dbReference type="Proteomes" id="UP000243876">
    <property type="component" value="Unassembled WGS sequence"/>
</dbReference>
<dbReference type="InterPro" id="IPR012334">
    <property type="entry name" value="Pectin_lyas_fold"/>
</dbReference>
<dbReference type="AlphaFoldDB" id="A0A0D6EPZ4"/>
<evidence type="ECO:0000313" key="3">
    <source>
        <dbReference type="Proteomes" id="UP000243876"/>
    </source>
</evidence>
<organism evidence="2 3">
    <name type="scientific">Sporidiobolus salmonicolor</name>
    <name type="common">Yeast-like fungus</name>
    <name type="synonym">Sporobolomyces salmonicolor</name>
    <dbReference type="NCBI Taxonomy" id="5005"/>
    <lineage>
        <taxon>Eukaryota</taxon>
        <taxon>Fungi</taxon>
        <taxon>Dikarya</taxon>
        <taxon>Basidiomycota</taxon>
        <taxon>Pucciniomycotina</taxon>
        <taxon>Microbotryomycetes</taxon>
        <taxon>Sporidiobolales</taxon>
        <taxon>Sporidiobolaceae</taxon>
        <taxon>Sporobolomyces</taxon>
    </lineage>
</organism>
<dbReference type="Gene3D" id="2.90.10.10">
    <property type="entry name" value="Bulb-type lectin domain"/>
    <property type="match status" value="1"/>
</dbReference>
<sequence length="763" mass="82084">MAPPVHLFRPLPSPSPSNDNAAAISKLFQDGGPGTTVLLVPRAVYPLYNTIDFVHPMTTLATDGYPSFESGNQAIIETRGEKEASAVRMFNHPQTALKRVHVRGCRGWGATPPEQDSEKESLKRDGKFGWLEGGGALVWMGGPDSYDSIVEGCRLEDPRGWTAVGLATSTCLGNETDDRPLSQLHLVDFAQRCKVINNIVGPCGQEAPGPWADGLSIAGKDSLVSGNTIVDATDGAIVLFCAPGTVCTNNTIIARQRNLLGAINMRVYSTRVIGNKISTEGAYIRLGIGWNSGGSVLHNYLGPGQFGYGIALSGTRRFAVLGNSILPGTRFAGSTHRFAPNAVSAPPTAFVRQWRDRGRVVECDVQDEFVEGEVQWLIGIEPEVGDKLEYEAGQISMDARGRSRAGEGGIALRTGRWEVGKTGELLLRQVPDEKRVDRFGMGAYGEGKVLWTSGNGRHDVEEPQLDFHVDGTLTLRSKGGRGDTLWNPTAYLAPFLSALPHPPSPPDPSEPTPAEQWLSHPKLILQAKKPYLQLKDHNGNVLYSTSYDWSSQDGWAMHAGQWLVIAPEGLRGYEEPSEQRFPSGTGGGPPPVPVRPEHHGGHFGRFVRDISSSLQQHGIDLPSSLPRSVPPNVTTSLQSSAPPIPPRLDASSKPLAPTFLFFSPHTSQLILHSSPSGPTSPQPEHIHWAVPAQPLSPPAADAWISFQGDGNLVMYAAGGVPWASGTNGERGAERLVLKAVGEEGGPALELHDREGKVIFTSQC</sequence>
<feature type="compositionally biased region" description="Polar residues" evidence="1">
    <location>
        <begin position="631"/>
        <end position="641"/>
    </location>
</feature>
<evidence type="ECO:0000256" key="1">
    <source>
        <dbReference type="SAM" id="MobiDB-lite"/>
    </source>
</evidence>
<feature type="non-terminal residue" evidence="2">
    <location>
        <position position="1"/>
    </location>
</feature>
<protein>
    <submittedName>
        <fullName evidence="2">SPOSA6832_03795-mRNA-1:cds</fullName>
    </submittedName>
</protein>
<gene>
    <name evidence="2" type="primary">SPOSA6832_03795</name>
</gene>
<dbReference type="OrthoDB" id="2587928at2759"/>
<accession>A0A0D6EPZ4</accession>
<feature type="region of interest" description="Disordered" evidence="1">
    <location>
        <begin position="617"/>
        <end position="645"/>
    </location>
</feature>
<dbReference type="InterPro" id="IPR036426">
    <property type="entry name" value="Bulb-type_lectin_dom_sf"/>
</dbReference>
<proteinExistence type="predicted"/>